<keyword evidence="1 4" id="KW-0413">Isomerase</keyword>
<dbReference type="NCBIfam" id="TIGR00236">
    <property type="entry name" value="wecB"/>
    <property type="match status" value="1"/>
</dbReference>
<dbReference type="AlphaFoldDB" id="A0A1H8YHM9"/>
<dbReference type="STRING" id="394193.SAMN04489732_11732"/>
<keyword evidence="7" id="KW-1185">Reference proteome</keyword>
<gene>
    <name evidence="6" type="ORF">SAMN04489732_11732</name>
</gene>
<dbReference type="InterPro" id="IPR003331">
    <property type="entry name" value="UDP_GlcNAc_Epimerase_2_dom"/>
</dbReference>
<evidence type="ECO:0000256" key="3">
    <source>
        <dbReference type="ARBA" id="ARBA00038858"/>
    </source>
</evidence>
<feature type="domain" description="UDP-N-acetylglucosamine 2-epimerase" evidence="5">
    <location>
        <begin position="20"/>
        <end position="363"/>
    </location>
</feature>
<dbReference type="PANTHER" id="PTHR43174:SF2">
    <property type="entry name" value="UDP-N-ACETYLGLUCOSAMINE 2-EPIMERASE"/>
    <property type="match status" value="1"/>
</dbReference>
<dbReference type="CDD" id="cd03786">
    <property type="entry name" value="GTB_UDP-GlcNAc_2-Epimerase"/>
    <property type="match status" value="1"/>
</dbReference>
<sequence length="382" mass="40301">MLLAGTRPEAVKLAPLTLALGQRPGLRPLLVHSGQHQGMVEQALVPFDLGVDAWLDIPPRVSGTQAELVSALLPALDAALRRFSPGAIVVQGDTTTGLAGALAAFWLGIPVVHLEAGLRTHDLAAPFPEEGTRQMVSRIASLHLAPTEGAVAALLAEGIDRRRIVRTGNTVVDAVLAVAARDLPAHDQGLALLEMEIAETGGRLLLVTSHRRESWGEPLGRTLAAVRRIVAEHPDVQVLFPVHPNPAVRAQVVGELGGRARVTITEPLEYPDLVRALRLASLVLTDSGGIQEEAPTFGTPVLVLREVTERAEAIDAGCAWLVGTETDLITATAGRLLRGELRPSPVGNPYGDGKAAELASAAIEELLGLPEQAVPDLEQARS</sequence>
<name>A0A1H8YHM9_9PSEU</name>
<dbReference type="GO" id="GO:0008761">
    <property type="term" value="F:UDP-N-acetylglucosamine 2-epimerase activity"/>
    <property type="evidence" value="ECO:0007669"/>
    <property type="project" value="UniProtKB-EC"/>
</dbReference>
<accession>A0A1H8YHM9</accession>
<evidence type="ECO:0000256" key="2">
    <source>
        <dbReference type="ARBA" id="ARBA00038209"/>
    </source>
</evidence>
<evidence type="ECO:0000256" key="4">
    <source>
        <dbReference type="RuleBase" id="RU003513"/>
    </source>
</evidence>
<dbReference type="PANTHER" id="PTHR43174">
    <property type="entry name" value="UDP-N-ACETYLGLUCOSAMINE 2-EPIMERASE"/>
    <property type="match status" value="1"/>
</dbReference>
<dbReference type="SUPFAM" id="SSF53756">
    <property type="entry name" value="UDP-Glycosyltransferase/glycogen phosphorylase"/>
    <property type="match status" value="1"/>
</dbReference>
<reference evidence="6 7" key="1">
    <citation type="submission" date="2016-10" db="EMBL/GenBank/DDBJ databases">
        <authorList>
            <person name="de Groot N.N."/>
        </authorList>
    </citation>
    <scope>NUCLEOTIDE SEQUENCE [LARGE SCALE GENOMIC DNA]</scope>
    <source>
        <strain evidence="6 7">DSM 44993</strain>
    </source>
</reference>
<evidence type="ECO:0000259" key="5">
    <source>
        <dbReference type="Pfam" id="PF02350"/>
    </source>
</evidence>
<dbReference type="InterPro" id="IPR029767">
    <property type="entry name" value="WecB-like"/>
</dbReference>
<dbReference type="EC" id="5.1.3.14" evidence="3"/>
<dbReference type="Gene3D" id="3.40.50.2000">
    <property type="entry name" value="Glycogen Phosphorylase B"/>
    <property type="match status" value="2"/>
</dbReference>
<dbReference type="EMBL" id="FOEF01000017">
    <property type="protein sequence ID" value="SEP51714.1"/>
    <property type="molecule type" value="Genomic_DNA"/>
</dbReference>
<dbReference type="Pfam" id="PF02350">
    <property type="entry name" value="Epimerase_2"/>
    <property type="match status" value="1"/>
</dbReference>
<comment type="similarity">
    <text evidence="2 4">Belongs to the UDP-N-acetylglucosamine 2-epimerase family.</text>
</comment>
<evidence type="ECO:0000313" key="7">
    <source>
        <dbReference type="Proteomes" id="UP000198582"/>
    </source>
</evidence>
<organism evidence="6 7">
    <name type="scientific">Amycolatopsis saalfeldensis</name>
    <dbReference type="NCBI Taxonomy" id="394193"/>
    <lineage>
        <taxon>Bacteria</taxon>
        <taxon>Bacillati</taxon>
        <taxon>Actinomycetota</taxon>
        <taxon>Actinomycetes</taxon>
        <taxon>Pseudonocardiales</taxon>
        <taxon>Pseudonocardiaceae</taxon>
        <taxon>Amycolatopsis</taxon>
    </lineage>
</organism>
<proteinExistence type="inferred from homology"/>
<evidence type="ECO:0000256" key="1">
    <source>
        <dbReference type="ARBA" id="ARBA00023235"/>
    </source>
</evidence>
<evidence type="ECO:0000313" key="6">
    <source>
        <dbReference type="EMBL" id="SEP51714.1"/>
    </source>
</evidence>
<protein>
    <recommendedName>
        <fullName evidence="3">UDP-N-acetylglucosamine 2-epimerase (non-hydrolyzing)</fullName>
        <ecNumber evidence="3">5.1.3.14</ecNumber>
    </recommendedName>
</protein>
<dbReference type="Proteomes" id="UP000198582">
    <property type="component" value="Unassembled WGS sequence"/>
</dbReference>